<accession>A0A366HJ27</accession>
<comment type="caution">
    <text evidence="6">The sequence shown here is derived from an EMBL/GenBank/DDBJ whole genome shotgun (WGS) entry which is preliminary data.</text>
</comment>
<evidence type="ECO:0000256" key="2">
    <source>
        <dbReference type="ARBA" id="ARBA00022692"/>
    </source>
</evidence>
<sequence length="414" mass="44631">MVGTGVFTSLGFQLPGIPSGFPILVLWGVGGILSLCGALCYAELGAMLPRSGGEYHLLTKAYHPLLGFLAGWVSMTAGFAAPIAAAALVFGSYMHGIWPQLHPQALGVGLVLGIMLVQLCHLQLIERFQLGFTVLKFGLILAFIAGAFFMAGKDWSLLAPKTGDGRLYVSESYAVSLVYVMYAYAGWNAAAYVAGEIRDPHRNVPRALVWGTASVLVLYVMLNAVFLITTPWEAMENQEQVGLISGRAIFGQSGGDAAGALIAFGLIAHVSAMLFSGTRVLRVIGQDAHALRALDRPNRLGAPWLAVVLITAFVLVLMFTGRVEQLLLYIMGLLQVSSFLCVLAVPWLRRRMPKVERPFKVPFYPLPVILYSLVSIWMLVALAIDKPVETAWGATTLIIGVVLYYATRGKASAS</sequence>
<evidence type="ECO:0000313" key="7">
    <source>
        <dbReference type="Proteomes" id="UP000253426"/>
    </source>
</evidence>
<feature type="transmembrane region" description="Helical" evidence="5">
    <location>
        <begin position="172"/>
        <end position="195"/>
    </location>
</feature>
<keyword evidence="2 5" id="KW-0812">Transmembrane</keyword>
<feature type="transmembrane region" description="Helical" evidence="5">
    <location>
        <begin position="105"/>
        <end position="122"/>
    </location>
</feature>
<dbReference type="EMBL" id="QNRR01000006">
    <property type="protein sequence ID" value="RBP42375.1"/>
    <property type="molecule type" value="Genomic_DNA"/>
</dbReference>
<dbReference type="PANTHER" id="PTHR11785">
    <property type="entry name" value="AMINO ACID TRANSPORTER"/>
    <property type="match status" value="1"/>
</dbReference>
<feature type="transmembrane region" description="Helical" evidence="5">
    <location>
        <begin position="390"/>
        <end position="407"/>
    </location>
</feature>
<dbReference type="GO" id="GO:0016020">
    <property type="term" value="C:membrane"/>
    <property type="evidence" value="ECO:0007669"/>
    <property type="project" value="UniProtKB-SubCell"/>
</dbReference>
<feature type="transmembrane region" description="Helical" evidence="5">
    <location>
        <begin position="65"/>
        <end position="93"/>
    </location>
</feature>
<reference evidence="6 7" key="1">
    <citation type="submission" date="2018-06" db="EMBL/GenBank/DDBJ databases">
        <title>Genomic Encyclopedia of Type Strains, Phase IV (KMG-IV): sequencing the most valuable type-strain genomes for metagenomic binning, comparative biology and taxonomic classification.</title>
        <authorList>
            <person name="Goeker M."/>
        </authorList>
    </citation>
    <scope>NUCLEOTIDE SEQUENCE [LARGE SCALE GENOMIC DNA]</scope>
    <source>
        <strain evidence="6 7">DSM 25532</strain>
    </source>
</reference>
<proteinExistence type="predicted"/>
<evidence type="ECO:0000256" key="1">
    <source>
        <dbReference type="ARBA" id="ARBA00004141"/>
    </source>
</evidence>
<dbReference type="AlphaFoldDB" id="A0A366HJ27"/>
<keyword evidence="4 5" id="KW-0472">Membrane</keyword>
<feature type="transmembrane region" description="Helical" evidence="5">
    <location>
        <begin position="302"/>
        <end position="320"/>
    </location>
</feature>
<dbReference type="InterPro" id="IPR050598">
    <property type="entry name" value="AminoAcid_Transporter"/>
</dbReference>
<feature type="transmembrane region" description="Helical" evidence="5">
    <location>
        <begin position="20"/>
        <end position="44"/>
    </location>
</feature>
<dbReference type="PANTHER" id="PTHR11785:SF512">
    <property type="entry name" value="SOBREMESA, ISOFORM B"/>
    <property type="match status" value="1"/>
</dbReference>
<protein>
    <submittedName>
        <fullName evidence="6">Amino acid/polyamine/organocation transporter (APC superfamily)</fullName>
    </submittedName>
</protein>
<feature type="transmembrane region" description="Helical" evidence="5">
    <location>
        <begin position="207"/>
        <end position="228"/>
    </location>
</feature>
<feature type="transmembrane region" description="Helical" evidence="5">
    <location>
        <begin position="257"/>
        <end position="281"/>
    </location>
</feature>
<feature type="transmembrane region" description="Helical" evidence="5">
    <location>
        <begin position="134"/>
        <end position="152"/>
    </location>
</feature>
<organism evidence="6 7">
    <name type="scientific">Roseimicrobium gellanilyticum</name>
    <dbReference type="NCBI Taxonomy" id="748857"/>
    <lineage>
        <taxon>Bacteria</taxon>
        <taxon>Pseudomonadati</taxon>
        <taxon>Verrucomicrobiota</taxon>
        <taxon>Verrucomicrobiia</taxon>
        <taxon>Verrucomicrobiales</taxon>
        <taxon>Verrucomicrobiaceae</taxon>
        <taxon>Roseimicrobium</taxon>
    </lineage>
</organism>
<evidence type="ECO:0000256" key="3">
    <source>
        <dbReference type="ARBA" id="ARBA00022989"/>
    </source>
</evidence>
<keyword evidence="3 5" id="KW-1133">Transmembrane helix</keyword>
<dbReference type="PIRSF" id="PIRSF006060">
    <property type="entry name" value="AA_transporter"/>
    <property type="match status" value="1"/>
</dbReference>
<dbReference type="Pfam" id="PF13520">
    <property type="entry name" value="AA_permease_2"/>
    <property type="match status" value="1"/>
</dbReference>
<dbReference type="Gene3D" id="1.20.1740.10">
    <property type="entry name" value="Amino acid/polyamine transporter I"/>
    <property type="match status" value="1"/>
</dbReference>
<dbReference type="InterPro" id="IPR002293">
    <property type="entry name" value="AA/rel_permease1"/>
</dbReference>
<feature type="transmembrane region" description="Helical" evidence="5">
    <location>
        <begin position="326"/>
        <end position="349"/>
    </location>
</feature>
<evidence type="ECO:0000313" key="6">
    <source>
        <dbReference type="EMBL" id="RBP42375.1"/>
    </source>
</evidence>
<gene>
    <name evidence="6" type="ORF">DES53_10681</name>
</gene>
<keyword evidence="7" id="KW-1185">Reference proteome</keyword>
<evidence type="ECO:0000256" key="5">
    <source>
        <dbReference type="SAM" id="Phobius"/>
    </source>
</evidence>
<dbReference type="Proteomes" id="UP000253426">
    <property type="component" value="Unassembled WGS sequence"/>
</dbReference>
<feature type="transmembrane region" description="Helical" evidence="5">
    <location>
        <begin position="361"/>
        <end position="384"/>
    </location>
</feature>
<dbReference type="GO" id="GO:0015179">
    <property type="term" value="F:L-amino acid transmembrane transporter activity"/>
    <property type="evidence" value="ECO:0007669"/>
    <property type="project" value="TreeGrafter"/>
</dbReference>
<comment type="subcellular location">
    <subcellularLocation>
        <location evidence="1">Membrane</location>
        <topology evidence="1">Multi-pass membrane protein</topology>
    </subcellularLocation>
</comment>
<name>A0A366HJ27_9BACT</name>
<evidence type="ECO:0000256" key="4">
    <source>
        <dbReference type="ARBA" id="ARBA00023136"/>
    </source>
</evidence>